<accession>A0AAD7NTZ5</accession>
<protein>
    <submittedName>
        <fullName evidence="2">Uncharacterized protein</fullName>
    </submittedName>
</protein>
<dbReference type="EMBL" id="JARJLG010000015">
    <property type="protein sequence ID" value="KAJ7774532.1"/>
    <property type="molecule type" value="Genomic_DNA"/>
</dbReference>
<organism evidence="2 3">
    <name type="scientific">Mycena maculata</name>
    <dbReference type="NCBI Taxonomy" id="230809"/>
    <lineage>
        <taxon>Eukaryota</taxon>
        <taxon>Fungi</taxon>
        <taxon>Dikarya</taxon>
        <taxon>Basidiomycota</taxon>
        <taxon>Agaricomycotina</taxon>
        <taxon>Agaricomycetes</taxon>
        <taxon>Agaricomycetidae</taxon>
        <taxon>Agaricales</taxon>
        <taxon>Marasmiineae</taxon>
        <taxon>Mycenaceae</taxon>
        <taxon>Mycena</taxon>
    </lineage>
</organism>
<gene>
    <name evidence="2" type="ORF">DFH07DRAFT_767230</name>
</gene>
<dbReference type="AlphaFoldDB" id="A0AAD7NTZ5"/>
<dbReference type="Proteomes" id="UP001215280">
    <property type="component" value="Unassembled WGS sequence"/>
</dbReference>
<feature type="region of interest" description="Disordered" evidence="1">
    <location>
        <begin position="259"/>
        <end position="285"/>
    </location>
</feature>
<feature type="region of interest" description="Disordered" evidence="1">
    <location>
        <begin position="411"/>
        <end position="434"/>
    </location>
</feature>
<evidence type="ECO:0000256" key="1">
    <source>
        <dbReference type="SAM" id="MobiDB-lite"/>
    </source>
</evidence>
<name>A0AAD7NTZ5_9AGAR</name>
<sequence length="492" mass="55411">MRRKTETAVPEMVKTAEALADLEKSLKPEVVAEFKKMAELWEADSAAPNPFETQRKEKHIAKVRAELAAEAAARAAAKKEAQGEVRGDMHITELLGMGLQLEEQQRVIAFDMAGTGLHPTDGQRRAILERSSKLRRKIVAWIDLQTKFFPGLQNVRELEDEVGARAAESQQAVPGLGARGCSEGGGDHLRGPIPGVSSAHRARAQGAVQSEKIAALNSHVRRAAAQYRVARRALVTLGRVLKLHESEWTLQDLKGDDIRGLPQSRFGDPERQQGKKGKKKAKVQQPERPISWIWINRGEEGEPGDQAAMDEAVWIEWAKTRARAMRWREEVDLLEEEMRRTQAFHLWRVEWWEQWVGQRGLEEGPQLEGETAYVLRQAVIQRTLEKRCAREWTDLPDLIRRGRAGVIVGGDVESEDKDEDGGVRSDEEGEPIPQLPQREVKTMILFCIFRAHCARRRRPKWKAFDLNKTTLLIIVDDEDSSARERAGSGGAV</sequence>
<evidence type="ECO:0000313" key="2">
    <source>
        <dbReference type="EMBL" id="KAJ7774532.1"/>
    </source>
</evidence>
<comment type="caution">
    <text evidence="2">The sequence shown here is derived from an EMBL/GenBank/DDBJ whole genome shotgun (WGS) entry which is preliminary data.</text>
</comment>
<keyword evidence="3" id="KW-1185">Reference proteome</keyword>
<evidence type="ECO:0000313" key="3">
    <source>
        <dbReference type="Proteomes" id="UP001215280"/>
    </source>
</evidence>
<reference evidence="2" key="1">
    <citation type="submission" date="2023-03" db="EMBL/GenBank/DDBJ databases">
        <title>Massive genome expansion in bonnet fungi (Mycena s.s.) driven by repeated elements and novel gene families across ecological guilds.</title>
        <authorList>
            <consortium name="Lawrence Berkeley National Laboratory"/>
            <person name="Harder C.B."/>
            <person name="Miyauchi S."/>
            <person name="Viragh M."/>
            <person name="Kuo A."/>
            <person name="Thoen E."/>
            <person name="Andreopoulos B."/>
            <person name="Lu D."/>
            <person name="Skrede I."/>
            <person name="Drula E."/>
            <person name="Henrissat B."/>
            <person name="Morin E."/>
            <person name="Kohler A."/>
            <person name="Barry K."/>
            <person name="LaButti K."/>
            <person name="Morin E."/>
            <person name="Salamov A."/>
            <person name="Lipzen A."/>
            <person name="Mereny Z."/>
            <person name="Hegedus B."/>
            <person name="Baldrian P."/>
            <person name="Stursova M."/>
            <person name="Weitz H."/>
            <person name="Taylor A."/>
            <person name="Grigoriev I.V."/>
            <person name="Nagy L.G."/>
            <person name="Martin F."/>
            <person name="Kauserud H."/>
        </authorList>
    </citation>
    <scope>NUCLEOTIDE SEQUENCE</scope>
    <source>
        <strain evidence="2">CBHHK188m</strain>
    </source>
</reference>
<proteinExistence type="predicted"/>